<keyword evidence="2" id="KW-1185">Reference proteome</keyword>
<protein>
    <submittedName>
        <fullName evidence="1">DNA replication factor C, large subunit</fullName>
    </submittedName>
</protein>
<dbReference type="EMBL" id="MU006732">
    <property type="protein sequence ID" value="KAF2624214.1"/>
    <property type="molecule type" value="Genomic_DNA"/>
</dbReference>
<sequence length="1118" mass="122904">MPADIRSFFGGGPPKLSQGSEGSQKKDEKPAPKKAAPKKGRASRVVMDESDDDDEVEEVKPKKATPKKPAPRKQKRELTPELEETTTTDFFAKSNKPKRSEPVKKAVDKAVETPKATPKKATGRASKIATPATNGRASGRAKKPVTSYAEQGNGNEFDDDDLDNADDIFGDDYKNKGKDDYVEGADSDDEDLPVKLPHRETPAKPAKQQKKIKDEDDFEPEEDVDMKDVDAEDEFVEPELGDGAVKSERKKTTAGRKRKSPEPDLDEEEESEKEKPKKKAAKKAAPAKSPAKKAAPAKSPAKKKAKKEDEAESADIQAIYDSIPTVRAPTPPPQDPNKKFDWRANAGRSEPAPLGGGSSEMPSGSETCLAGLNFVFTGVLQKWGRTEAQELVKRHGGKVTGAPSKKTNYVVLGQDAGPSKLRKIQEMGIKTIDEDGLALLIEKLTEAGNKGDSKAQAAHKEKQRKEEEQIKKQAAELEQQEKQRLKELKAAQTAKAAAGKATASGITAAAQSAGPDVDSRLWTTKYAPSSLNQICGNKATVEKIQRWLQKFPKNLKTGFKLAGADGSGVFRAVMLHGPPGIGKTTAAHLVAKLEGYDIVERNASDTRSKKLIEEGLRGVLSTNSLHGYFAGDGQKVEASKKKLVLIMDEVDGMSAGDRGGVGALAAVCKKTEIPMILICNDRKLPKMKPFDFVTYDLPFRRPTVDQIRSRIMTIAYREGLKMPAPVINALIEGSHADIRQVVNMLSTAKLDEEAMDFDKGKQMSKNWEKHVILKPWDITQKILGGGMFAQSSKATLNDKIELYFNDHEFSPLMLQENYLGTNPIKALNYSGKEKNLKSLELVSEAADSISDGDLVDRMIHGSQQQWSLMPTHAVFSFVRPASFVSGSTAGNQTRFTSWLGKNSSQNKLLRLVKEIQAHMRLRSSGDRHEVRQQYIPVLWTEMVDKLQKGGKDAVPEIIELMDSYFLTKDDFDAIMELGIGPMDQEKVKIETQAKATFTRLYNQQSHPLPFMKASSVVAPKKQAKEKPDLEEAIEESDEGEVIEEVKEEDEDVDVDLSKDKYVKQPKKKAAPKKKVAATGKGKKRAKEESEDEEEEEEDVKPKAKAKAKGKAAATKAKK</sequence>
<proteinExistence type="predicted"/>
<name>A0ACB6RR00_9PLEO</name>
<organism evidence="1 2">
    <name type="scientific">Macroventuria anomochaeta</name>
    <dbReference type="NCBI Taxonomy" id="301207"/>
    <lineage>
        <taxon>Eukaryota</taxon>
        <taxon>Fungi</taxon>
        <taxon>Dikarya</taxon>
        <taxon>Ascomycota</taxon>
        <taxon>Pezizomycotina</taxon>
        <taxon>Dothideomycetes</taxon>
        <taxon>Pleosporomycetidae</taxon>
        <taxon>Pleosporales</taxon>
        <taxon>Pleosporineae</taxon>
        <taxon>Didymellaceae</taxon>
        <taxon>Macroventuria</taxon>
    </lineage>
</organism>
<dbReference type="Proteomes" id="UP000799754">
    <property type="component" value="Unassembled WGS sequence"/>
</dbReference>
<comment type="caution">
    <text evidence="1">The sequence shown here is derived from an EMBL/GenBank/DDBJ whole genome shotgun (WGS) entry which is preliminary data.</text>
</comment>
<evidence type="ECO:0000313" key="2">
    <source>
        <dbReference type="Proteomes" id="UP000799754"/>
    </source>
</evidence>
<reference evidence="1" key="1">
    <citation type="journal article" date="2020" name="Stud. Mycol.">
        <title>101 Dothideomycetes genomes: a test case for predicting lifestyles and emergence of pathogens.</title>
        <authorList>
            <person name="Haridas S."/>
            <person name="Albert R."/>
            <person name="Binder M."/>
            <person name="Bloem J."/>
            <person name="Labutti K."/>
            <person name="Salamov A."/>
            <person name="Andreopoulos B."/>
            <person name="Baker S."/>
            <person name="Barry K."/>
            <person name="Bills G."/>
            <person name="Bluhm B."/>
            <person name="Cannon C."/>
            <person name="Castanera R."/>
            <person name="Culley D."/>
            <person name="Daum C."/>
            <person name="Ezra D."/>
            <person name="Gonzalez J."/>
            <person name="Henrissat B."/>
            <person name="Kuo A."/>
            <person name="Liang C."/>
            <person name="Lipzen A."/>
            <person name="Lutzoni F."/>
            <person name="Magnuson J."/>
            <person name="Mondo S."/>
            <person name="Nolan M."/>
            <person name="Ohm R."/>
            <person name="Pangilinan J."/>
            <person name="Park H.-J."/>
            <person name="Ramirez L."/>
            <person name="Alfaro M."/>
            <person name="Sun H."/>
            <person name="Tritt A."/>
            <person name="Yoshinaga Y."/>
            <person name="Zwiers L.-H."/>
            <person name="Turgeon B."/>
            <person name="Goodwin S."/>
            <person name="Spatafora J."/>
            <person name="Crous P."/>
            <person name="Grigoriev I."/>
        </authorList>
    </citation>
    <scope>NUCLEOTIDE SEQUENCE</scope>
    <source>
        <strain evidence="1">CBS 525.71</strain>
    </source>
</reference>
<evidence type="ECO:0000313" key="1">
    <source>
        <dbReference type="EMBL" id="KAF2624214.1"/>
    </source>
</evidence>
<gene>
    <name evidence="1" type="ORF">BU25DRAFT_413775</name>
</gene>
<accession>A0ACB6RR00</accession>